<dbReference type="GO" id="GO:0005739">
    <property type="term" value="C:mitochondrion"/>
    <property type="evidence" value="ECO:0007669"/>
    <property type="project" value="TreeGrafter"/>
</dbReference>
<dbReference type="InterPro" id="IPR036249">
    <property type="entry name" value="Thioredoxin-like_sf"/>
</dbReference>
<keyword evidence="3" id="KW-1185">Reference proteome</keyword>
<sequence length="424" mass="46990">MASQRMEDLTRAAAQAAAREGATFEAEWKPVLLGGLYELSQAPQGKKGSATDAMPANKRQLLDQDLQRELKRCGIPFKRNDKHPVRSLDAQRLLCAVEDAGTRVALAHALFRAYWVENKDVSQQDVLASIAQHHGINDVKDRIQNEKNKDTLRANTEWAAGHGAFGVPSFFVEVDDDLNLFFGNDRTHFAMRRLGVTPEHPLARPLRLQPTLRAAPKQDLVLNFYHDFSSPWSFLGSTQVFRLAEVHGARLVMKPILLGALFREIGTPNVPMLAISSVKRAYGGLDMQDWCAFHDNVPLRFPDDFPLRTVLPLRVAIADPAVTKHIYQAAWTQNKNVGDKDVLRQVLEKAGFDAETLFSQADQQGIKEQLKRNTMEFKDKGGCGVPTFQVGDAGALVWGQDRVNVVADMLSEAAESATAPSSSL</sequence>
<dbReference type="GO" id="GO:0005777">
    <property type="term" value="C:peroxisome"/>
    <property type="evidence" value="ECO:0007669"/>
    <property type="project" value="TreeGrafter"/>
</dbReference>
<dbReference type="GO" id="GO:0004602">
    <property type="term" value="F:glutathione peroxidase activity"/>
    <property type="evidence" value="ECO:0007669"/>
    <property type="project" value="TreeGrafter"/>
</dbReference>
<dbReference type="EMBL" id="BEYU01000028">
    <property type="protein sequence ID" value="GBG27152.1"/>
    <property type="molecule type" value="Genomic_DNA"/>
</dbReference>
<dbReference type="GO" id="GO:0006749">
    <property type="term" value="P:glutathione metabolic process"/>
    <property type="evidence" value="ECO:0007669"/>
    <property type="project" value="TreeGrafter"/>
</dbReference>
<dbReference type="GO" id="GO:0004364">
    <property type="term" value="F:glutathione transferase activity"/>
    <property type="evidence" value="ECO:0007669"/>
    <property type="project" value="TreeGrafter"/>
</dbReference>
<dbReference type="Proteomes" id="UP000241890">
    <property type="component" value="Unassembled WGS sequence"/>
</dbReference>
<organism evidence="2 3">
    <name type="scientific">Hondaea fermentalgiana</name>
    <dbReference type="NCBI Taxonomy" id="2315210"/>
    <lineage>
        <taxon>Eukaryota</taxon>
        <taxon>Sar</taxon>
        <taxon>Stramenopiles</taxon>
        <taxon>Bigyra</taxon>
        <taxon>Labyrinthulomycetes</taxon>
        <taxon>Thraustochytrida</taxon>
        <taxon>Thraustochytriidae</taxon>
        <taxon>Hondaea</taxon>
    </lineage>
</organism>
<reference evidence="2 3" key="1">
    <citation type="submission" date="2017-12" db="EMBL/GenBank/DDBJ databases">
        <title>Sequencing, de novo assembly and annotation of complete genome of a new Thraustochytrid species, strain FCC1311.</title>
        <authorList>
            <person name="Sedici K."/>
            <person name="Godart F."/>
            <person name="Aiese Cigliano R."/>
            <person name="Sanseverino W."/>
            <person name="Barakat M."/>
            <person name="Ortet P."/>
            <person name="Marechal E."/>
            <person name="Cagnac O."/>
            <person name="Amato A."/>
        </authorList>
    </citation>
    <scope>NUCLEOTIDE SEQUENCE [LARGE SCALE GENOMIC DNA]</scope>
</reference>
<dbReference type="GO" id="GO:0018845">
    <property type="term" value="F:2-hydroxychromene-2-carboxylate isomerase activity"/>
    <property type="evidence" value="ECO:0007669"/>
    <property type="project" value="InterPro"/>
</dbReference>
<feature type="domain" description="DSBA-like thioredoxin" evidence="1">
    <location>
        <begin position="8"/>
        <end position="192"/>
    </location>
</feature>
<dbReference type="OrthoDB" id="4664297at2759"/>
<name>A0A2R5G7X5_9STRA</name>
<dbReference type="InterPro" id="IPR001853">
    <property type="entry name" value="DSBA-like_thioredoxin_dom"/>
</dbReference>
<dbReference type="PANTHER" id="PTHR42943">
    <property type="entry name" value="GLUTATHIONE S-TRANSFERASE KAPPA"/>
    <property type="match status" value="1"/>
</dbReference>
<evidence type="ECO:0000313" key="3">
    <source>
        <dbReference type="Proteomes" id="UP000241890"/>
    </source>
</evidence>
<dbReference type="SUPFAM" id="SSF52833">
    <property type="entry name" value="Thioredoxin-like"/>
    <property type="match status" value="2"/>
</dbReference>
<dbReference type="AlphaFoldDB" id="A0A2R5G7X5"/>
<dbReference type="CDD" id="cd03022">
    <property type="entry name" value="DsbA_HCCA_Iso"/>
    <property type="match status" value="1"/>
</dbReference>
<gene>
    <name evidence="2" type="ORF">FCC1311_033752</name>
</gene>
<feature type="domain" description="DSBA-like thioredoxin" evidence="1">
    <location>
        <begin position="222"/>
        <end position="410"/>
    </location>
</feature>
<evidence type="ECO:0000259" key="1">
    <source>
        <dbReference type="Pfam" id="PF01323"/>
    </source>
</evidence>
<protein>
    <submittedName>
        <fullName evidence="2">Glutathione S-transferase kappa 1</fullName>
    </submittedName>
</protein>
<keyword evidence="2" id="KW-0808">Transferase</keyword>
<dbReference type="Pfam" id="PF01323">
    <property type="entry name" value="DSBA"/>
    <property type="match status" value="2"/>
</dbReference>
<dbReference type="PANTHER" id="PTHR42943:SF4">
    <property type="entry name" value="C2H2-TYPE DOMAIN-CONTAINING PROTEIN"/>
    <property type="match status" value="1"/>
</dbReference>
<evidence type="ECO:0000313" key="2">
    <source>
        <dbReference type="EMBL" id="GBG27152.1"/>
    </source>
</evidence>
<dbReference type="InParanoid" id="A0A2R5G7X5"/>
<dbReference type="InterPro" id="IPR051924">
    <property type="entry name" value="GST_Kappa/NadH"/>
</dbReference>
<dbReference type="InterPro" id="IPR044087">
    <property type="entry name" value="NahD-like"/>
</dbReference>
<accession>A0A2R5G7X5</accession>
<comment type="caution">
    <text evidence="2">The sequence shown here is derived from an EMBL/GenBank/DDBJ whole genome shotgun (WGS) entry which is preliminary data.</text>
</comment>
<dbReference type="Gene3D" id="3.40.30.10">
    <property type="entry name" value="Glutaredoxin"/>
    <property type="match status" value="2"/>
</dbReference>
<proteinExistence type="predicted"/>
<dbReference type="GO" id="GO:1901170">
    <property type="term" value="P:naphthalene catabolic process"/>
    <property type="evidence" value="ECO:0007669"/>
    <property type="project" value="InterPro"/>
</dbReference>